<gene>
    <name evidence="2" type="ORF">GCM10020367_19220</name>
</gene>
<dbReference type="EMBL" id="BAAAYL010000001">
    <property type="protein sequence ID" value="GAA3370868.1"/>
    <property type="molecule type" value="Genomic_DNA"/>
</dbReference>
<evidence type="ECO:0000259" key="1">
    <source>
        <dbReference type="Pfam" id="PF26366"/>
    </source>
</evidence>
<sequence>MLSLTASGCVTVHGERAVVPSATKAEAAQALADFTDAYNKADKAFDPALDAGRVTGALGAINQAGLKARRTNNPGGNPDHQPLELTDATFAIPRKAGWPRWFVADADSNRDEDRGPGDTRWLLVFVRSDADQLWKVAYLSILRAADVPRFAVDGDGWARPVGPDSEALAVAPRDLGEEYASYLQSGRPEHFAAGPNTTGWRETRKKNASLPGRSTQYIDQPLDTGDFAPLGLATRDGGALVFFATRHFERQTAAPGVELAVDPDVRALMSGEVKTTLTKERVSGQAAMVPAARGGKVRVLNRLQGLVTAQGA</sequence>
<evidence type="ECO:0000313" key="2">
    <source>
        <dbReference type="EMBL" id="GAA3370868.1"/>
    </source>
</evidence>
<protein>
    <recommendedName>
        <fullName evidence="1">DUF8094 domain-containing protein</fullName>
    </recommendedName>
</protein>
<keyword evidence="3" id="KW-1185">Reference proteome</keyword>
<reference evidence="3" key="1">
    <citation type="journal article" date="2019" name="Int. J. Syst. Evol. Microbiol.">
        <title>The Global Catalogue of Microorganisms (GCM) 10K type strain sequencing project: providing services to taxonomists for standard genome sequencing and annotation.</title>
        <authorList>
            <consortium name="The Broad Institute Genomics Platform"/>
            <consortium name="The Broad Institute Genome Sequencing Center for Infectious Disease"/>
            <person name="Wu L."/>
            <person name="Ma J."/>
        </authorList>
    </citation>
    <scope>NUCLEOTIDE SEQUENCE [LARGE SCALE GENOMIC DNA]</scope>
    <source>
        <strain evidence="3">JCM 9651</strain>
    </source>
</reference>
<comment type="caution">
    <text evidence="2">The sequence shown here is derived from an EMBL/GenBank/DDBJ whole genome shotgun (WGS) entry which is preliminary data.</text>
</comment>
<evidence type="ECO:0000313" key="3">
    <source>
        <dbReference type="Proteomes" id="UP001499990"/>
    </source>
</evidence>
<proteinExistence type="predicted"/>
<dbReference type="InterPro" id="IPR058407">
    <property type="entry name" value="DUF8094"/>
</dbReference>
<dbReference type="Proteomes" id="UP001499990">
    <property type="component" value="Unassembled WGS sequence"/>
</dbReference>
<name>A0ABP6S9Q6_9ACTN</name>
<dbReference type="Pfam" id="PF26366">
    <property type="entry name" value="DUF8094"/>
    <property type="match status" value="1"/>
</dbReference>
<feature type="domain" description="DUF8094" evidence="1">
    <location>
        <begin position="19"/>
        <end position="311"/>
    </location>
</feature>
<accession>A0ABP6S9Q6</accession>
<organism evidence="2 3">
    <name type="scientific">Streptomyces sannanensis</name>
    <dbReference type="NCBI Taxonomy" id="285536"/>
    <lineage>
        <taxon>Bacteria</taxon>
        <taxon>Bacillati</taxon>
        <taxon>Actinomycetota</taxon>
        <taxon>Actinomycetes</taxon>
        <taxon>Kitasatosporales</taxon>
        <taxon>Streptomycetaceae</taxon>
        <taxon>Streptomyces</taxon>
    </lineage>
</organism>